<dbReference type="GO" id="GO:0016853">
    <property type="term" value="F:isomerase activity"/>
    <property type="evidence" value="ECO:0007669"/>
    <property type="project" value="UniProtKB-ARBA"/>
</dbReference>
<dbReference type="Pfam" id="PF01557">
    <property type="entry name" value="FAA_hydrolase"/>
    <property type="match status" value="1"/>
</dbReference>
<sequence>MRLVNFHGGAQAGFGVERGGFVYPLSAEGCATEMEFFADVERGLAAARAVLSNGGAQKLALADVELLAPVTRPGKILCIGLNYRDHAIESGMEIPKVPTVFLKLPHAVIGPGAEVVLPTLSQQPDYEAELAAVIGKHARNVRAEDWEQYVLGYTILNDVSARDVQLATSQWVLGKSFDTFCPLGPAIVTTDELRNPHALDIQLAIDGETLQHSNTRELIFKLPELIAYLSAIIPLEPGDIISTGTPAGVGLGRTPKRWLRPGEEMTVTIEGIGALKNRTVAARA</sequence>
<comment type="similarity">
    <text evidence="1">Belongs to the FAH family.</text>
</comment>
<accession>A0A7V5CTY1</accession>
<feature type="domain" description="Fumarylacetoacetase-like C-terminal" evidence="3">
    <location>
        <begin position="75"/>
        <end position="278"/>
    </location>
</feature>
<keyword evidence="4" id="KW-0378">Hydrolase</keyword>
<proteinExistence type="inferred from homology"/>
<dbReference type="PANTHER" id="PTHR42796">
    <property type="entry name" value="FUMARYLACETOACETATE HYDROLASE DOMAIN-CONTAINING PROTEIN 2A-RELATED"/>
    <property type="match status" value="1"/>
</dbReference>
<evidence type="ECO:0000313" key="4">
    <source>
        <dbReference type="EMBL" id="HGY95057.1"/>
    </source>
</evidence>
<dbReference type="GO" id="GO:0019752">
    <property type="term" value="P:carboxylic acid metabolic process"/>
    <property type="evidence" value="ECO:0007669"/>
    <property type="project" value="UniProtKB-ARBA"/>
</dbReference>
<protein>
    <submittedName>
        <fullName evidence="4">FAA hydrolase family protein</fullName>
    </submittedName>
</protein>
<comment type="caution">
    <text evidence="4">The sequence shown here is derived from an EMBL/GenBank/DDBJ whole genome shotgun (WGS) entry which is preliminary data.</text>
</comment>
<keyword evidence="2" id="KW-0479">Metal-binding</keyword>
<dbReference type="InterPro" id="IPR036663">
    <property type="entry name" value="Fumarylacetoacetase_C_sf"/>
</dbReference>
<dbReference type="GO" id="GO:0046872">
    <property type="term" value="F:metal ion binding"/>
    <property type="evidence" value="ECO:0007669"/>
    <property type="project" value="UniProtKB-KW"/>
</dbReference>
<name>A0A7V5CTY1_9BACT</name>
<dbReference type="GO" id="GO:0016787">
    <property type="term" value="F:hydrolase activity"/>
    <property type="evidence" value="ECO:0007669"/>
    <property type="project" value="UniProtKB-KW"/>
</dbReference>
<dbReference type="SUPFAM" id="SSF56529">
    <property type="entry name" value="FAH"/>
    <property type="match status" value="1"/>
</dbReference>
<evidence type="ECO:0000256" key="2">
    <source>
        <dbReference type="ARBA" id="ARBA00022723"/>
    </source>
</evidence>
<dbReference type="EMBL" id="DTKL01000064">
    <property type="protein sequence ID" value="HGY95057.1"/>
    <property type="molecule type" value="Genomic_DNA"/>
</dbReference>
<dbReference type="PANTHER" id="PTHR42796:SF4">
    <property type="entry name" value="FUMARYLACETOACETATE HYDROLASE DOMAIN-CONTAINING PROTEIN 2A"/>
    <property type="match status" value="1"/>
</dbReference>
<dbReference type="InterPro" id="IPR011234">
    <property type="entry name" value="Fumarylacetoacetase-like_C"/>
</dbReference>
<evidence type="ECO:0000256" key="1">
    <source>
        <dbReference type="ARBA" id="ARBA00010211"/>
    </source>
</evidence>
<reference evidence="4" key="1">
    <citation type="journal article" date="2020" name="mSystems">
        <title>Genome- and Community-Level Interaction Insights into Carbon Utilization and Element Cycling Functions of Hydrothermarchaeota in Hydrothermal Sediment.</title>
        <authorList>
            <person name="Zhou Z."/>
            <person name="Liu Y."/>
            <person name="Xu W."/>
            <person name="Pan J."/>
            <person name="Luo Z.H."/>
            <person name="Li M."/>
        </authorList>
    </citation>
    <scope>NUCLEOTIDE SEQUENCE [LARGE SCALE GENOMIC DNA]</scope>
    <source>
        <strain evidence="4">SpSt-855</strain>
    </source>
</reference>
<organism evidence="4">
    <name type="scientific">Acidobacterium capsulatum</name>
    <dbReference type="NCBI Taxonomy" id="33075"/>
    <lineage>
        <taxon>Bacteria</taxon>
        <taxon>Pseudomonadati</taxon>
        <taxon>Acidobacteriota</taxon>
        <taxon>Terriglobia</taxon>
        <taxon>Terriglobales</taxon>
        <taxon>Acidobacteriaceae</taxon>
        <taxon>Acidobacterium</taxon>
    </lineage>
</organism>
<dbReference type="Gene3D" id="3.90.850.10">
    <property type="entry name" value="Fumarylacetoacetase-like, C-terminal domain"/>
    <property type="match status" value="1"/>
</dbReference>
<evidence type="ECO:0000259" key="3">
    <source>
        <dbReference type="Pfam" id="PF01557"/>
    </source>
</evidence>
<gene>
    <name evidence="4" type="ORF">ENW50_10320</name>
</gene>
<dbReference type="InterPro" id="IPR051121">
    <property type="entry name" value="FAH"/>
</dbReference>
<dbReference type="AlphaFoldDB" id="A0A7V5CTY1"/>
<dbReference type="FunFam" id="3.90.850.10:FF:000002">
    <property type="entry name" value="2-hydroxyhepta-2,4-diene-1,7-dioate isomerase"/>
    <property type="match status" value="1"/>
</dbReference>